<comment type="pathway">
    <text evidence="1">Cofactor biosynthesis; adenosylcobalamin biosynthesis.</text>
</comment>
<feature type="domain" description="Tetrapyrrole methylase" evidence="6">
    <location>
        <begin position="23"/>
        <end position="235"/>
    </location>
</feature>
<reference evidence="8" key="1">
    <citation type="journal article" date="2019" name="Int. J. Syst. Evol. Microbiol.">
        <title>The Global Catalogue of Microorganisms (GCM) 10K type strain sequencing project: providing services to taxonomists for standard genome sequencing and annotation.</title>
        <authorList>
            <consortium name="The Broad Institute Genomics Platform"/>
            <consortium name="The Broad Institute Genome Sequencing Center for Infectious Disease"/>
            <person name="Wu L."/>
            <person name="Ma J."/>
        </authorList>
    </citation>
    <scope>NUCLEOTIDE SEQUENCE [LARGE SCALE GENOMIC DNA]</scope>
    <source>
        <strain evidence="8">NBRC 100033</strain>
    </source>
</reference>
<dbReference type="InterPro" id="IPR050161">
    <property type="entry name" value="Siro_Cobalamin_biosynth"/>
</dbReference>
<evidence type="ECO:0000256" key="2">
    <source>
        <dbReference type="ARBA" id="ARBA00022603"/>
    </source>
</evidence>
<keyword evidence="8" id="KW-1185">Reference proteome</keyword>
<dbReference type="InterPro" id="IPR014777">
    <property type="entry name" value="4pyrrole_Mease_sub1"/>
</dbReference>
<dbReference type="PANTHER" id="PTHR45790:SF3">
    <property type="entry name" value="S-ADENOSYL-L-METHIONINE-DEPENDENT UROPORPHYRINOGEN III METHYLTRANSFERASE, CHLOROPLASTIC"/>
    <property type="match status" value="1"/>
</dbReference>
<dbReference type="SUPFAM" id="SSF53790">
    <property type="entry name" value="Tetrapyrrole methylase"/>
    <property type="match status" value="1"/>
</dbReference>
<keyword evidence="5" id="KW-0627">Porphyrin biosynthesis</keyword>
<sequence>MNSNASELSKNSSQINTSAQGRLLLVSAGIGDAENITLKAYRLLKAADVVIAMPQVSQVFADVLHDKLLLDAGHGLFSDLAKRGLNEEQLDNLAQQEAQLAKQVRDFWAEGKSIVVLEMGDPCIFGPQAGYLKAFKDLNPEVVAGISSFNAANALLAQPLLAQGKRLQLSNLSLLETIRPEAAPETWVLFCMGLDLAKVFKQLKQLYPLTYPISIVISAGFAEQQQVITGSLQQLNEQLADKSLPWSCLIYIGVDANA</sequence>
<accession>A0ABQ5ZYW9</accession>
<evidence type="ECO:0000256" key="4">
    <source>
        <dbReference type="ARBA" id="ARBA00022691"/>
    </source>
</evidence>
<name>A0ABQ5ZYW9_9GAMM</name>
<protein>
    <recommendedName>
        <fullName evidence="6">Tetrapyrrole methylase domain-containing protein</fullName>
    </recommendedName>
</protein>
<dbReference type="RefSeq" id="WP_051610170.1">
    <property type="nucleotide sequence ID" value="NZ_BSOR01000011.1"/>
</dbReference>
<dbReference type="EMBL" id="BSOR01000011">
    <property type="protein sequence ID" value="GLR63074.1"/>
    <property type="molecule type" value="Genomic_DNA"/>
</dbReference>
<evidence type="ECO:0000256" key="1">
    <source>
        <dbReference type="ARBA" id="ARBA00004953"/>
    </source>
</evidence>
<evidence type="ECO:0000313" key="7">
    <source>
        <dbReference type="EMBL" id="GLR63074.1"/>
    </source>
</evidence>
<proteinExistence type="predicted"/>
<organism evidence="7 8">
    <name type="scientific">Marinospirillum insulare</name>
    <dbReference type="NCBI Taxonomy" id="217169"/>
    <lineage>
        <taxon>Bacteria</taxon>
        <taxon>Pseudomonadati</taxon>
        <taxon>Pseudomonadota</taxon>
        <taxon>Gammaproteobacteria</taxon>
        <taxon>Oceanospirillales</taxon>
        <taxon>Oceanospirillaceae</taxon>
        <taxon>Marinospirillum</taxon>
    </lineage>
</organism>
<dbReference type="Pfam" id="PF00590">
    <property type="entry name" value="TP_methylase"/>
    <property type="match status" value="1"/>
</dbReference>
<evidence type="ECO:0000313" key="8">
    <source>
        <dbReference type="Proteomes" id="UP001156682"/>
    </source>
</evidence>
<dbReference type="InterPro" id="IPR000878">
    <property type="entry name" value="4pyrrol_Mease"/>
</dbReference>
<keyword evidence="4" id="KW-0949">S-adenosyl-L-methionine</keyword>
<dbReference type="Gene3D" id="3.40.1010.10">
    <property type="entry name" value="Cobalt-precorrin-4 Transmethylase, Domain 1"/>
    <property type="match status" value="1"/>
</dbReference>
<evidence type="ECO:0000256" key="3">
    <source>
        <dbReference type="ARBA" id="ARBA00022679"/>
    </source>
</evidence>
<dbReference type="InterPro" id="IPR035996">
    <property type="entry name" value="4pyrrol_Methylase_sf"/>
</dbReference>
<keyword evidence="3" id="KW-0808">Transferase</keyword>
<dbReference type="InterPro" id="IPR014776">
    <property type="entry name" value="4pyrrole_Mease_sub2"/>
</dbReference>
<dbReference type="PANTHER" id="PTHR45790">
    <property type="entry name" value="SIROHEME SYNTHASE-RELATED"/>
    <property type="match status" value="1"/>
</dbReference>
<gene>
    <name evidence="7" type="ORF">GCM10007878_05090</name>
</gene>
<evidence type="ECO:0000256" key="5">
    <source>
        <dbReference type="ARBA" id="ARBA00023244"/>
    </source>
</evidence>
<dbReference type="Gene3D" id="3.30.950.10">
    <property type="entry name" value="Methyltransferase, Cobalt-precorrin-4 Transmethylase, Domain 2"/>
    <property type="match status" value="1"/>
</dbReference>
<comment type="caution">
    <text evidence="7">The sequence shown here is derived from an EMBL/GenBank/DDBJ whole genome shotgun (WGS) entry which is preliminary data.</text>
</comment>
<dbReference type="Proteomes" id="UP001156682">
    <property type="component" value="Unassembled WGS sequence"/>
</dbReference>
<dbReference type="CDD" id="cd11724">
    <property type="entry name" value="TP_methylase"/>
    <property type="match status" value="1"/>
</dbReference>
<keyword evidence="2" id="KW-0489">Methyltransferase</keyword>
<evidence type="ECO:0000259" key="6">
    <source>
        <dbReference type="Pfam" id="PF00590"/>
    </source>
</evidence>